<dbReference type="EMBL" id="JBFXLR010000004">
    <property type="protein sequence ID" value="KAL2858960.1"/>
    <property type="molecule type" value="Genomic_DNA"/>
</dbReference>
<reference evidence="1 2" key="1">
    <citation type="submission" date="2024-07" db="EMBL/GenBank/DDBJ databases">
        <title>Section-level genome sequencing and comparative genomics of Aspergillus sections Usti and Cavernicolus.</title>
        <authorList>
            <consortium name="Lawrence Berkeley National Laboratory"/>
            <person name="Nybo J.L."/>
            <person name="Vesth T.C."/>
            <person name="Theobald S."/>
            <person name="Frisvad J.C."/>
            <person name="Larsen T.O."/>
            <person name="Kjaerboelling I."/>
            <person name="Rothschild-Mancinelli K."/>
            <person name="Lyhne E.K."/>
            <person name="Kogle M.E."/>
            <person name="Barry K."/>
            <person name="Clum A."/>
            <person name="Na H."/>
            <person name="Ledsgaard L."/>
            <person name="Lin J."/>
            <person name="Lipzen A."/>
            <person name="Kuo A."/>
            <person name="Riley R."/>
            <person name="Mondo S."/>
            <person name="LaButti K."/>
            <person name="Haridas S."/>
            <person name="Pangalinan J."/>
            <person name="Salamov A.A."/>
            <person name="Simmons B.A."/>
            <person name="Magnuson J.K."/>
            <person name="Chen J."/>
            <person name="Drula E."/>
            <person name="Henrissat B."/>
            <person name="Wiebenga A."/>
            <person name="Lubbers R.J."/>
            <person name="Gomes A.C."/>
            <person name="Macurrencykelacurrency M.R."/>
            <person name="Stajich J."/>
            <person name="Grigoriev I.V."/>
            <person name="Mortensen U.H."/>
            <person name="De vries R.P."/>
            <person name="Baker S.E."/>
            <person name="Andersen M.R."/>
        </authorList>
    </citation>
    <scope>NUCLEOTIDE SEQUENCE [LARGE SCALE GENOMIC DNA]</scope>
    <source>
        <strain evidence="1 2">CBS 756.74</strain>
    </source>
</reference>
<accession>A0ABR4L388</accession>
<proteinExistence type="predicted"/>
<gene>
    <name evidence="1" type="ORF">BJX68DRAFT_262481</name>
</gene>
<comment type="caution">
    <text evidence="1">The sequence shown here is derived from an EMBL/GenBank/DDBJ whole genome shotgun (WGS) entry which is preliminary data.</text>
</comment>
<evidence type="ECO:0000313" key="2">
    <source>
        <dbReference type="Proteomes" id="UP001610444"/>
    </source>
</evidence>
<organism evidence="1 2">
    <name type="scientific">Aspergillus pseudodeflectus</name>
    <dbReference type="NCBI Taxonomy" id="176178"/>
    <lineage>
        <taxon>Eukaryota</taxon>
        <taxon>Fungi</taxon>
        <taxon>Dikarya</taxon>
        <taxon>Ascomycota</taxon>
        <taxon>Pezizomycotina</taxon>
        <taxon>Eurotiomycetes</taxon>
        <taxon>Eurotiomycetidae</taxon>
        <taxon>Eurotiales</taxon>
        <taxon>Aspergillaceae</taxon>
        <taxon>Aspergillus</taxon>
        <taxon>Aspergillus subgen. Nidulantes</taxon>
    </lineage>
</organism>
<name>A0ABR4L388_9EURO</name>
<dbReference type="RefSeq" id="XP_070903924.1">
    <property type="nucleotide sequence ID" value="XM_071044455.1"/>
</dbReference>
<protein>
    <submittedName>
        <fullName evidence="1">Uncharacterized protein</fullName>
    </submittedName>
</protein>
<sequence length="238" mass="27349">MSAVSPRIIARVRIRALFQEKLCRCLLINLIKRAMCSLFCQHAEKHRAPLCIPLINPRPGPKERRANPRIIHEMQGREPRCISRVWIRAGPQEPLRRRGMALIDRRQSPHPGIGVLLGLALHSQVEGRDLVKRYRVRVCALLKQRLDLVDVAPDSWEGVVEWYAAEQIGLVDVGSMYSKELEHFCAVVFCFYRVAERRAAVVSLRVQVRSRDQEASNDHDRVGSLPHVARYSLPYRQP</sequence>
<keyword evidence="2" id="KW-1185">Reference proteome</keyword>
<evidence type="ECO:0000313" key="1">
    <source>
        <dbReference type="EMBL" id="KAL2858960.1"/>
    </source>
</evidence>
<dbReference type="GeneID" id="98159619"/>
<dbReference type="Proteomes" id="UP001610444">
    <property type="component" value="Unassembled WGS sequence"/>
</dbReference>